<name>A0A6G1LFF5_9PEZI</name>
<evidence type="ECO:0000256" key="2">
    <source>
        <dbReference type="ARBA" id="ARBA00008724"/>
    </source>
</evidence>
<keyword evidence="6" id="KW-1185">Reference proteome</keyword>
<dbReference type="SUPFAM" id="SSF75625">
    <property type="entry name" value="YebC-like"/>
    <property type="match status" value="1"/>
</dbReference>
<dbReference type="InterPro" id="IPR029072">
    <property type="entry name" value="YebC-like"/>
</dbReference>
<dbReference type="InterPro" id="IPR017856">
    <property type="entry name" value="Integrase-like_N"/>
</dbReference>
<dbReference type="Pfam" id="PF01709">
    <property type="entry name" value="Transcrip_reg"/>
    <property type="match status" value="1"/>
</dbReference>
<dbReference type="GO" id="GO:0005739">
    <property type="term" value="C:mitochondrion"/>
    <property type="evidence" value="ECO:0007669"/>
    <property type="project" value="UniProtKB-SubCell"/>
</dbReference>
<feature type="domain" description="TACO1/YebC-like N-terminal" evidence="4">
    <location>
        <begin position="38"/>
        <end position="108"/>
    </location>
</feature>
<evidence type="ECO:0000256" key="1">
    <source>
        <dbReference type="ARBA" id="ARBA00004173"/>
    </source>
</evidence>
<evidence type="ECO:0000259" key="3">
    <source>
        <dbReference type="Pfam" id="PF01709"/>
    </source>
</evidence>
<dbReference type="EMBL" id="ML995818">
    <property type="protein sequence ID" value="KAF2771595.1"/>
    <property type="molecule type" value="Genomic_DNA"/>
</dbReference>
<dbReference type="InterPro" id="IPR002876">
    <property type="entry name" value="Transcrip_reg_TACO1-like"/>
</dbReference>
<dbReference type="InterPro" id="IPR048300">
    <property type="entry name" value="TACO1_YebC-like_2nd/3rd_dom"/>
</dbReference>
<dbReference type="PANTHER" id="PTHR12532:SF0">
    <property type="entry name" value="TRANSLATIONAL ACTIVATOR OF CYTOCHROME C OXIDASE 1"/>
    <property type="match status" value="1"/>
</dbReference>
<sequence>MAPSRGLTTLLLPLPRLRLHHRLPRRFTTTPPHPSGHNRWSKIKHDKLKTDAAKTRQRALFAHEISLASKTSGPDPTANPRLADLITKAKREGFVKASIEAAIARGQGRSRGGAQLEALTVEGILPGNVGVLVECETDGKARSLMEVRMVLKSNGGSASPSSYLFTKRGRVVFARKEGVDGESAVEAALEAGATDVEVDGEGRAVLACETGDVKAVGEGVGAALGLQVVREEILWEANEETRVEVRDARHAEELIKVLDELLEDASVRGVVMNVKRGDALDGEIWKELQSRVAS</sequence>
<dbReference type="AlphaFoldDB" id="A0A6G1LFF5"/>
<dbReference type="Gene3D" id="3.30.70.980">
    <property type="match status" value="2"/>
</dbReference>
<dbReference type="Gene3D" id="1.10.10.200">
    <property type="match status" value="1"/>
</dbReference>
<dbReference type="FunFam" id="1.10.10.200:FF:000002">
    <property type="entry name" value="Probable transcriptional regulatory protein CLM62_37755"/>
    <property type="match status" value="1"/>
</dbReference>
<dbReference type="OrthoDB" id="2017544at2759"/>
<dbReference type="InterPro" id="IPR049083">
    <property type="entry name" value="TACO1_YebC_N"/>
</dbReference>
<accession>A0A6G1LFF5</accession>
<evidence type="ECO:0000259" key="4">
    <source>
        <dbReference type="Pfam" id="PF20772"/>
    </source>
</evidence>
<gene>
    <name evidence="5" type="ORF">EJ03DRAFT_308312</name>
</gene>
<dbReference type="Proteomes" id="UP000799436">
    <property type="component" value="Unassembled WGS sequence"/>
</dbReference>
<organism evidence="5 6">
    <name type="scientific">Teratosphaeria nubilosa</name>
    <dbReference type="NCBI Taxonomy" id="161662"/>
    <lineage>
        <taxon>Eukaryota</taxon>
        <taxon>Fungi</taxon>
        <taxon>Dikarya</taxon>
        <taxon>Ascomycota</taxon>
        <taxon>Pezizomycotina</taxon>
        <taxon>Dothideomycetes</taxon>
        <taxon>Dothideomycetidae</taxon>
        <taxon>Mycosphaerellales</taxon>
        <taxon>Teratosphaeriaceae</taxon>
        <taxon>Teratosphaeria</taxon>
    </lineage>
</organism>
<comment type="similarity">
    <text evidence="2">Belongs to the TACO1 family.</text>
</comment>
<feature type="domain" description="TACO1/YebC-like second and third" evidence="3">
    <location>
        <begin position="117"/>
        <end position="274"/>
    </location>
</feature>
<evidence type="ECO:0000313" key="6">
    <source>
        <dbReference type="Proteomes" id="UP000799436"/>
    </source>
</evidence>
<proteinExistence type="inferred from homology"/>
<dbReference type="Pfam" id="PF20772">
    <property type="entry name" value="TACO1_YebC_N"/>
    <property type="match status" value="1"/>
</dbReference>
<protein>
    <submittedName>
        <fullName evidence="5">YebC-like protein</fullName>
    </submittedName>
</protein>
<comment type="subcellular location">
    <subcellularLocation>
        <location evidence="1">Mitochondrion</location>
    </subcellularLocation>
</comment>
<dbReference type="InterPro" id="IPR026564">
    <property type="entry name" value="Transcrip_reg_TACO1-like_dom3"/>
</dbReference>
<dbReference type="PANTHER" id="PTHR12532">
    <property type="entry name" value="TRANSLATIONAL ACTIVATOR OF CYTOCHROME C OXIDASE 1"/>
    <property type="match status" value="1"/>
</dbReference>
<evidence type="ECO:0000313" key="5">
    <source>
        <dbReference type="EMBL" id="KAF2771595.1"/>
    </source>
</evidence>
<reference evidence="5" key="1">
    <citation type="journal article" date="2020" name="Stud. Mycol.">
        <title>101 Dothideomycetes genomes: a test case for predicting lifestyles and emergence of pathogens.</title>
        <authorList>
            <person name="Haridas S."/>
            <person name="Albert R."/>
            <person name="Binder M."/>
            <person name="Bloem J."/>
            <person name="Labutti K."/>
            <person name="Salamov A."/>
            <person name="Andreopoulos B."/>
            <person name="Baker S."/>
            <person name="Barry K."/>
            <person name="Bills G."/>
            <person name="Bluhm B."/>
            <person name="Cannon C."/>
            <person name="Castanera R."/>
            <person name="Culley D."/>
            <person name="Daum C."/>
            <person name="Ezra D."/>
            <person name="Gonzalez J."/>
            <person name="Henrissat B."/>
            <person name="Kuo A."/>
            <person name="Liang C."/>
            <person name="Lipzen A."/>
            <person name="Lutzoni F."/>
            <person name="Magnuson J."/>
            <person name="Mondo S."/>
            <person name="Nolan M."/>
            <person name="Ohm R."/>
            <person name="Pangilinan J."/>
            <person name="Park H.-J."/>
            <person name="Ramirez L."/>
            <person name="Alfaro M."/>
            <person name="Sun H."/>
            <person name="Tritt A."/>
            <person name="Yoshinaga Y."/>
            <person name="Zwiers L.-H."/>
            <person name="Turgeon B."/>
            <person name="Goodwin S."/>
            <person name="Spatafora J."/>
            <person name="Crous P."/>
            <person name="Grigoriev I."/>
        </authorList>
    </citation>
    <scope>NUCLEOTIDE SEQUENCE</scope>
    <source>
        <strain evidence="5">CBS 116005</strain>
    </source>
</reference>